<dbReference type="GO" id="GO:0016491">
    <property type="term" value="F:oxidoreductase activity"/>
    <property type="evidence" value="ECO:0007669"/>
    <property type="project" value="UniProtKB-ARBA"/>
</dbReference>
<reference evidence="2" key="1">
    <citation type="submission" date="2014-12" db="EMBL/GenBank/DDBJ databases">
        <authorList>
            <person name="Huang H.-H."/>
            <person name="Chen S.-C."/>
            <person name="Lai M.-C."/>
        </authorList>
    </citation>
    <scope>NUCLEOTIDE SEQUENCE</scope>
    <source>
        <strain evidence="2">K1F9705b</strain>
    </source>
</reference>
<comment type="caution">
    <text evidence="2">The sequence shown here is derived from an EMBL/GenBank/DDBJ whole genome shotgun (WGS) entry which is preliminary data.</text>
</comment>
<evidence type="ECO:0000313" key="2">
    <source>
        <dbReference type="EMBL" id="MBR1368758.1"/>
    </source>
</evidence>
<evidence type="ECO:0000313" key="3">
    <source>
        <dbReference type="Proteomes" id="UP000730161"/>
    </source>
</evidence>
<dbReference type="InterPro" id="IPR002708">
    <property type="entry name" value="HcyBio"/>
</dbReference>
<name>A0A8J8B552_9EURY</name>
<dbReference type="PROSITE" id="PS51379">
    <property type="entry name" value="4FE4S_FER_2"/>
    <property type="match status" value="2"/>
</dbReference>
<dbReference type="EMBL" id="JWHL01000004">
    <property type="protein sequence ID" value="MBR1368758.1"/>
    <property type="molecule type" value="Genomic_DNA"/>
</dbReference>
<dbReference type="NCBIfam" id="TIGR03287">
    <property type="entry name" value="methan_mark_16"/>
    <property type="match status" value="1"/>
</dbReference>
<keyword evidence="3" id="KW-1185">Reference proteome</keyword>
<dbReference type="InterPro" id="IPR017896">
    <property type="entry name" value="4Fe4S_Fe-S-bd"/>
</dbReference>
<organism evidence="2 3">
    <name type="scientific">Methanocalculus chunghsingensis</name>
    <dbReference type="NCBI Taxonomy" id="156457"/>
    <lineage>
        <taxon>Archaea</taxon>
        <taxon>Methanobacteriati</taxon>
        <taxon>Methanobacteriota</taxon>
        <taxon>Stenosarchaea group</taxon>
        <taxon>Methanomicrobia</taxon>
        <taxon>Methanomicrobiales</taxon>
        <taxon>Methanocalculaceae</taxon>
        <taxon>Methanocalculus</taxon>
    </lineage>
</organism>
<dbReference type="AlphaFoldDB" id="A0A8J8B552"/>
<evidence type="ECO:0000259" key="1">
    <source>
        <dbReference type="PROSITE" id="PS51379"/>
    </source>
</evidence>
<dbReference type="InterPro" id="IPR017677">
    <property type="entry name" value="Methan_mark_16"/>
</dbReference>
<dbReference type="InterPro" id="IPR017900">
    <property type="entry name" value="4Fe4S_Fe_S_CS"/>
</dbReference>
<protein>
    <submittedName>
        <fullName evidence="2">Methanogeneis marker protein 16</fullName>
    </submittedName>
</protein>
<dbReference type="Pfam" id="PF01837">
    <property type="entry name" value="HcyBio"/>
    <property type="match status" value="1"/>
</dbReference>
<sequence>MKTPGEINQKIRDGTAVVIPADEFKRRLRDGEEFTADDLDIVTCATFGVMSGTYAVLSIPVAPPGTFRRAESCNLNGVPAFPGPCPNERLGLIDCIVYGTAHRDGRYGGGHLFADLAAGREILCEAVADGQTHEATITLDDCPAARLHTTRSAFRNYTAFLAEEAGVTPTIFSVTGLHGPCREISVSGCGEVNPVENDPSLRFLGPGTPILLNGADGIILGEGTRSTPQRPNLACSADMKGMDPLMMGGFTTSEGPECLTSVAAAVPVLDDASLQALLIRDGDIQLPIAGIEERKPRGSADYAAVWQGTDRAVRHHPDRCISCSPCHARILCPAAAIREDLTIDRSLCLACGTCQSACEAGVYRIHLGSLTYNEREIPITLRQSERTRAERLCRRLAGRIQEGTFLLKEGGR</sequence>
<feature type="domain" description="4Fe-4S ferredoxin-type" evidence="1">
    <location>
        <begin position="311"/>
        <end position="338"/>
    </location>
</feature>
<accession>A0A8J8B552</accession>
<gene>
    <name evidence="2" type="ORF">RJ53_04235</name>
</gene>
<dbReference type="Gene3D" id="3.30.70.20">
    <property type="match status" value="1"/>
</dbReference>
<dbReference type="RefSeq" id="WP_211530397.1">
    <property type="nucleotide sequence ID" value="NZ_JWHL01000004.1"/>
</dbReference>
<dbReference type="Proteomes" id="UP000730161">
    <property type="component" value="Unassembled WGS sequence"/>
</dbReference>
<dbReference type="SUPFAM" id="SSF54862">
    <property type="entry name" value="4Fe-4S ferredoxins"/>
    <property type="match status" value="1"/>
</dbReference>
<feature type="domain" description="4Fe-4S ferredoxin-type" evidence="1">
    <location>
        <begin position="339"/>
        <end position="368"/>
    </location>
</feature>
<dbReference type="OrthoDB" id="53379at2157"/>
<proteinExistence type="predicted"/>
<dbReference type="PROSITE" id="PS00198">
    <property type="entry name" value="4FE4S_FER_1"/>
    <property type="match status" value="1"/>
</dbReference>